<sequence>MGQVILVAPDPRFGGFCNQEAQRLVPSRPLFSQTPLQPLTLRLSLPNQALLSRRTFGPSRAPLSIPAADPTYTPPAPFLQRETPLPRSAIRRKGRFPPGFACLQGGLRAARGRSSPRGSQRGTCRLSLKIGLADRGLRSGQSDRIFPARPGRDTAELPGQRSPPPRGERGPFRLGGAYPGGPVRVALHLGEDQVAALVVARAAGAGHGAGRGAAAASPPRPAWPSDRRPPEQQARRGRLGCRLRLCRALRSLGRAAAGLFAGLSPRLAAAGGGAWRGRSSAGGEAGERRGAALAAGPAGGGRGREGRGRRRDPGPALRAQPGQGREGGRPPAGLGGPGGTAPRRAAGPPTGGHSGGFSAALAPPPAGSPPQLLPSRKRPGSPRGVERGSLGAPDGEGSPLCSSRSRPGRSSQGTGAIRGRADPSLGRSGGRPPHLADAPPAARGMTGAERPLEGGGGTSRPFSVSRRAPRGQSADEPIAASGAGPSGSGSPLPRWSAKEGGRRLRGRFVLPGLLRRPGPNAGGRQERSVVFRRAPLPWGESRPSAPTKPGTRVAAAAAMSLVAYASSEEEREEEEEEEEEEETDGASAGPAGLLSVLPPARAGPAQKRQPVRIAAPRLPEESDSEEEQEREPGEPPAAKRLAGPGGLSALLPQPRRAPPPRRTDPAAPPSPSAIKAAAKSAARQVARQVAQEGEAEAPQPFFPPQPAPPPPAPPAVAAAPPAAAFPDDLPPGTEPDGQDGADAPLEFKTPPGARPAPPGWPHAPGPGYGASYAGYYGGGYYPESDLALGPTPEGSADAAPSSFMDDEAFKRLQGKRNRGREEINFVEIKGDDQLSGVQQWLTKSLTEEQSMKSFSKKKGEQPTGQQRRKHQITYLIHQAKERELELKNSWAENKLSRRQTQAKYGF</sequence>
<dbReference type="GO" id="GO:0005634">
    <property type="term" value="C:nucleus"/>
    <property type="evidence" value="ECO:0007669"/>
    <property type="project" value="TreeGrafter"/>
</dbReference>
<feature type="compositionally biased region" description="Acidic residues" evidence="1">
    <location>
        <begin position="567"/>
        <end position="584"/>
    </location>
</feature>
<dbReference type="Pfam" id="PF10253">
    <property type="entry name" value="PRCC"/>
    <property type="match status" value="1"/>
</dbReference>
<feature type="compositionally biased region" description="Low complexity" evidence="1">
    <location>
        <begin position="397"/>
        <end position="411"/>
    </location>
</feature>
<feature type="compositionally biased region" description="Low complexity" evidence="1">
    <location>
        <begin position="479"/>
        <end position="491"/>
    </location>
</feature>
<feature type="compositionally biased region" description="Basic and acidic residues" evidence="1">
    <location>
        <begin position="225"/>
        <end position="234"/>
    </location>
</feature>
<feature type="compositionally biased region" description="Low complexity" evidence="1">
    <location>
        <begin position="554"/>
        <end position="566"/>
    </location>
</feature>
<organism evidence="2 3">
    <name type="scientific">Crotalus adamanteus</name>
    <name type="common">Eastern diamondback rattlesnake</name>
    <dbReference type="NCBI Taxonomy" id="8729"/>
    <lineage>
        <taxon>Eukaryota</taxon>
        <taxon>Metazoa</taxon>
        <taxon>Chordata</taxon>
        <taxon>Craniata</taxon>
        <taxon>Vertebrata</taxon>
        <taxon>Euteleostomi</taxon>
        <taxon>Lepidosauria</taxon>
        <taxon>Squamata</taxon>
        <taxon>Bifurcata</taxon>
        <taxon>Unidentata</taxon>
        <taxon>Episquamata</taxon>
        <taxon>Toxicofera</taxon>
        <taxon>Serpentes</taxon>
        <taxon>Colubroidea</taxon>
        <taxon>Viperidae</taxon>
        <taxon>Crotalinae</taxon>
        <taxon>Crotalus</taxon>
    </lineage>
</organism>
<protein>
    <submittedName>
        <fullName evidence="2">Proline-rich protein PRCC</fullName>
    </submittedName>
</protein>
<feature type="region of interest" description="Disordered" evidence="1">
    <location>
        <begin position="783"/>
        <end position="803"/>
    </location>
</feature>
<keyword evidence="3" id="KW-1185">Reference proteome</keyword>
<dbReference type="Proteomes" id="UP001474421">
    <property type="component" value="Unassembled WGS sequence"/>
</dbReference>
<feature type="region of interest" description="Disordered" evidence="1">
    <location>
        <begin position="208"/>
        <end position="236"/>
    </location>
</feature>
<feature type="compositionally biased region" description="Low complexity" evidence="1">
    <location>
        <begin position="672"/>
        <end position="691"/>
    </location>
</feature>
<reference evidence="2 3" key="1">
    <citation type="journal article" date="2024" name="Proc. Natl. Acad. Sci. U.S.A.">
        <title>The genetic regulatory architecture and epigenomic basis for age-related changes in rattlesnake venom.</title>
        <authorList>
            <person name="Hogan M.P."/>
            <person name="Holding M.L."/>
            <person name="Nystrom G.S."/>
            <person name="Colston T.J."/>
            <person name="Bartlett D.A."/>
            <person name="Mason A.J."/>
            <person name="Ellsworth S.A."/>
            <person name="Rautsaw R.M."/>
            <person name="Lawrence K.C."/>
            <person name="Strickland J.L."/>
            <person name="He B."/>
            <person name="Fraser P."/>
            <person name="Margres M.J."/>
            <person name="Gilbert D.M."/>
            <person name="Gibbs H.L."/>
            <person name="Parkinson C.L."/>
            <person name="Rokyta D.R."/>
        </authorList>
    </citation>
    <scope>NUCLEOTIDE SEQUENCE [LARGE SCALE GENOMIC DNA]</scope>
    <source>
        <strain evidence="2">DRR0105</strain>
    </source>
</reference>
<dbReference type="InterPro" id="IPR018800">
    <property type="entry name" value="PRCC"/>
</dbReference>
<feature type="region of interest" description="Disordered" evidence="1">
    <location>
        <begin position="138"/>
        <end position="176"/>
    </location>
</feature>
<dbReference type="EMBL" id="JAOTOJ010000019">
    <property type="protein sequence ID" value="KAK9390919.1"/>
    <property type="molecule type" value="Genomic_DNA"/>
</dbReference>
<evidence type="ECO:0000256" key="1">
    <source>
        <dbReference type="SAM" id="MobiDB-lite"/>
    </source>
</evidence>
<feature type="region of interest" description="Disordered" evidence="1">
    <location>
        <begin position="848"/>
        <end position="873"/>
    </location>
</feature>
<comment type="caution">
    <text evidence="2">The sequence shown here is derived from an EMBL/GenBank/DDBJ whole genome shotgun (WGS) entry which is preliminary data.</text>
</comment>
<dbReference type="AlphaFoldDB" id="A0AAW1ALU4"/>
<feature type="compositionally biased region" description="Low complexity" evidence="1">
    <location>
        <begin position="715"/>
        <end position="726"/>
    </location>
</feature>
<name>A0AAW1ALU4_CROAD</name>
<evidence type="ECO:0000313" key="2">
    <source>
        <dbReference type="EMBL" id="KAK9390919.1"/>
    </source>
</evidence>
<feature type="region of interest" description="Disordered" evidence="1">
    <location>
        <begin position="61"/>
        <end position="81"/>
    </location>
</feature>
<feature type="compositionally biased region" description="Pro residues" evidence="1">
    <location>
        <begin position="700"/>
        <end position="714"/>
    </location>
</feature>
<accession>A0AAW1ALU4</accession>
<feature type="region of interest" description="Disordered" evidence="1">
    <location>
        <begin position="269"/>
        <end position="768"/>
    </location>
</feature>
<feature type="compositionally biased region" description="Pro residues" evidence="1">
    <location>
        <begin position="752"/>
        <end position="764"/>
    </location>
</feature>
<dbReference type="PANTHER" id="PTHR13621">
    <property type="entry name" value="PROLINE-RICH PROTEIN PRCC"/>
    <property type="match status" value="1"/>
</dbReference>
<feature type="region of interest" description="Disordered" evidence="1">
    <location>
        <begin position="887"/>
        <end position="906"/>
    </location>
</feature>
<proteinExistence type="predicted"/>
<feature type="compositionally biased region" description="Low complexity" evidence="1">
    <location>
        <begin position="314"/>
        <end position="323"/>
    </location>
</feature>
<dbReference type="PANTHER" id="PTHR13621:SF2">
    <property type="entry name" value="PROLINE-RICH PROTEIN PRCC"/>
    <property type="match status" value="1"/>
</dbReference>
<gene>
    <name evidence="2" type="ORF">NXF25_018249</name>
</gene>
<evidence type="ECO:0000313" key="3">
    <source>
        <dbReference type="Proteomes" id="UP001474421"/>
    </source>
</evidence>
<feature type="compositionally biased region" description="Pro residues" evidence="1">
    <location>
        <begin position="362"/>
        <end position="372"/>
    </location>
</feature>